<gene>
    <name evidence="1" type="ORF">SpAn4DRAFT_0866</name>
</gene>
<reference evidence="2" key="1">
    <citation type="submission" date="2015-03" db="EMBL/GenBank/DDBJ databases">
        <authorList>
            <person name="Nijsse Bart"/>
        </authorList>
    </citation>
    <scope>NUCLEOTIDE SEQUENCE [LARGE SCALE GENOMIC DNA]</scope>
</reference>
<name>A0A0U1L690_9FIRM</name>
<sequence>MQKDGQVIKITAGGEAGKKQLLKKLLLNIERGFSIEETISCQVNFMEESVFRTVTCQQRIFSC</sequence>
<dbReference type="Proteomes" id="UP000049855">
    <property type="component" value="Unassembled WGS sequence"/>
</dbReference>
<protein>
    <submittedName>
        <fullName evidence="1">Uncharacterized protein</fullName>
    </submittedName>
</protein>
<dbReference type="EMBL" id="CTRP01000014">
    <property type="protein sequence ID" value="CQR74404.1"/>
    <property type="molecule type" value="Genomic_DNA"/>
</dbReference>
<evidence type="ECO:0000313" key="1">
    <source>
        <dbReference type="EMBL" id="CQR74404.1"/>
    </source>
</evidence>
<accession>A0A0U1L690</accession>
<evidence type="ECO:0000313" key="2">
    <source>
        <dbReference type="Proteomes" id="UP000049855"/>
    </source>
</evidence>
<organism evidence="1 2">
    <name type="scientific">Sporomusa ovata</name>
    <dbReference type="NCBI Taxonomy" id="2378"/>
    <lineage>
        <taxon>Bacteria</taxon>
        <taxon>Bacillati</taxon>
        <taxon>Bacillota</taxon>
        <taxon>Negativicutes</taxon>
        <taxon>Selenomonadales</taxon>
        <taxon>Sporomusaceae</taxon>
        <taxon>Sporomusa</taxon>
    </lineage>
</organism>
<keyword evidence="2" id="KW-1185">Reference proteome</keyword>
<proteinExistence type="predicted"/>
<dbReference type="AlphaFoldDB" id="A0A0U1L690"/>